<proteinExistence type="predicted"/>
<keyword evidence="1" id="KW-1185">Reference proteome</keyword>
<gene>
    <name evidence="2" type="primary">LOC140005607</name>
</gene>
<organism evidence="1 2">
    <name type="scientific">Coffea arabica</name>
    <name type="common">Arabian coffee</name>
    <dbReference type="NCBI Taxonomy" id="13443"/>
    <lineage>
        <taxon>Eukaryota</taxon>
        <taxon>Viridiplantae</taxon>
        <taxon>Streptophyta</taxon>
        <taxon>Embryophyta</taxon>
        <taxon>Tracheophyta</taxon>
        <taxon>Spermatophyta</taxon>
        <taxon>Magnoliopsida</taxon>
        <taxon>eudicotyledons</taxon>
        <taxon>Gunneridae</taxon>
        <taxon>Pentapetalae</taxon>
        <taxon>asterids</taxon>
        <taxon>lamiids</taxon>
        <taxon>Gentianales</taxon>
        <taxon>Rubiaceae</taxon>
        <taxon>Ixoroideae</taxon>
        <taxon>Gardenieae complex</taxon>
        <taxon>Bertiereae - Coffeeae clade</taxon>
        <taxon>Coffeeae</taxon>
        <taxon>Coffea</taxon>
    </lineage>
</organism>
<dbReference type="Proteomes" id="UP001652660">
    <property type="component" value="Chromosome 4e"/>
</dbReference>
<dbReference type="PANTHER" id="PTHR33710">
    <property type="entry name" value="BNAC02G09200D PROTEIN"/>
    <property type="match status" value="1"/>
</dbReference>
<protein>
    <submittedName>
        <fullName evidence="2">Uncharacterized protein</fullName>
    </submittedName>
</protein>
<name>A0ABM4U618_COFAR</name>
<evidence type="ECO:0000313" key="1">
    <source>
        <dbReference type="Proteomes" id="UP001652660"/>
    </source>
</evidence>
<reference evidence="2" key="1">
    <citation type="submission" date="2025-08" db="UniProtKB">
        <authorList>
            <consortium name="RefSeq"/>
        </authorList>
    </citation>
    <scope>IDENTIFICATION</scope>
    <source>
        <tissue evidence="2">Leaves</tissue>
    </source>
</reference>
<sequence length="190" mass="21676">MAMVHAQFSSPLMVAGDFNVIFKVDERSGGASPNPRNMEEFNEAIFQCNLSEVSFDGSSFTWTNGKVWQQLDQALVNVDWARLFDCTKVSHLLRERSDHGPLLIKYGNPRNRVVREAWWVPVPVGGMAGFFWKLMNTKRKLREWNVQVFGNIFSAVKDAEKVLLLTAAEYDQYCDEKSRTRVAEAKADHA</sequence>
<dbReference type="PANTHER" id="PTHR33710:SF62">
    <property type="entry name" value="DUF4283 DOMAIN PROTEIN"/>
    <property type="match status" value="1"/>
</dbReference>
<accession>A0ABM4U618</accession>
<dbReference type="Gene3D" id="3.60.10.10">
    <property type="entry name" value="Endonuclease/exonuclease/phosphatase"/>
    <property type="match status" value="1"/>
</dbReference>
<dbReference type="SUPFAM" id="SSF56219">
    <property type="entry name" value="DNase I-like"/>
    <property type="match status" value="1"/>
</dbReference>
<dbReference type="RefSeq" id="XP_071902718.1">
    <property type="nucleotide sequence ID" value="XM_072046617.1"/>
</dbReference>
<dbReference type="InterPro" id="IPR036691">
    <property type="entry name" value="Endo/exonu/phosph_ase_sf"/>
</dbReference>
<dbReference type="GeneID" id="140005607"/>
<evidence type="ECO:0000313" key="2">
    <source>
        <dbReference type="RefSeq" id="XP_071902718.1"/>
    </source>
</evidence>